<organism evidence="1 2">
    <name type="scientific">Tannerella forsythia (strain ATCC 43037 / JCM 10827 / CCUG 21028 A / KCTC 5666 / FDC 338)</name>
    <name type="common">Bacteroides forsythus</name>
    <dbReference type="NCBI Taxonomy" id="203275"/>
    <lineage>
        <taxon>Bacteria</taxon>
        <taxon>Pseudomonadati</taxon>
        <taxon>Bacteroidota</taxon>
        <taxon>Bacteroidia</taxon>
        <taxon>Bacteroidales</taxon>
        <taxon>Tannerellaceae</taxon>
        <taxon>Tannerella</taxon>
    </lineage>
</organism>
<dbReference type="KEGG" id="tfo:BFO_0434"/>
<accession>G8UKI8</accession>
<protein>
    <submittedName>
        <fullName evidence="1">Uncharacterized protein</fullName>
    </submittedName>
</protein>
<sequence length="47" mass="5701">MIPLLREYKKFGITMPLASNNEARLIKSRLFCITNYNLKFDEYFLQR</sequence>
<dbReference type="EMBL" id="CP003191">
    <property type="protein sequence ID" value="AEW21114.1"/>
    <property type="molecule type" value="Genomic_DNA"/>
</dbReference>
<dbReference type="HOGENOM" id="CLU_3174172_0_0_10"/>
<keyword evidence="2" id="KW-1185">Reference proteome</keyword>
<dbReference type="Proteomes" id="UP000005436">
    <property type="component" value="Chromosome"/>
</dbReference>
<proteinExistence type="predicted"/>
<reference evidence="2" key="1">
    <citation type="submission" date="2011-12" db="EMBL/GenBank/DDBJ databases">
        <title>Complete sequence of Tannerella forsythia ATCC 43037.</title>
        <authorList>
            <person name="Dewhirst F."/>
            <person name="Tanner A."/>
            <person name="Izard J."/>
            <person name="Brinkac L."/>
            <person name="Durkin A.S."/>
            <person name="Hostetler J."/>
            <person name="Shetty J."/>
            <person name="Torralba M."/>
            <person name="Gill S."/>
            <person name="Nelson K."/>
        </authorList>
    </citation>
    <scope>NUCLEOTIDE SEQUENCE [LARGE SCALE GENOMIC DNA]</scope>
    <source>
        <strain evidence="2">ATCC 43037 / JCM 10827 / CCUG 33226 / KCTC 5666 / FDC 338</strain>
    </source>
</reference>
<evidence type="ECO:0000313" key="1">
    <source>
        <dbReference type="EMBL" id="AEW21114.1"/>
    </source>
</evidence>
<evidence type="ECO:0000313" key="2">
    <source>
        <dbReference type="Proteomes" id="UP000005436"/>
    </source>
</evidence>
<dbReference type="AlphaFoldDB" id="G8UKI8"/>
<gene>
    <name evidence="1" type="ordered locus">BFO_0434</name>
</gene>
<name>G8UKI8_TANFA</name>